<organism evidence="8 9">
    <name type="scientific">Ziziphus jujuba</name>
    <name type="common">Chinese jujube</name>
    <name type="synonym">Ziziphus sativa</name>
    <dbReference type="NCBI Taxonomy" id="326968"/>
    <lineage>
        <taxon>Eukaryota</taxon>
        <taxon>Viridiplantae</taxon>
        <taxon>Streptophyta</taxon>
        <taxon>Embryophyta</taxon>
        <taxon>Tracheophyta</taxon>
        <taxon>Spermatophyta</taxon>
        <taxon>Magnoliopsida</taxon>
        <taxon>eudicotyledons</taxon>
        <taxon>Gunneridae</taxon>
        <taxon>Pentapetalae</taxon>
        <taxon>rosids</taxon>
        <taxon>fabids</taxon>
        <taxon>Rosales</taxon>
        <taxon>Rhamnaceae</taxon>
        <taxon>Paliureae</taxon>
        <taxon>Ziziphus</taxon>
    </lineage>
</organism>
<sequence>METKGHGLYERAKPFIAVVFLQFGFSGMDILCKAALNEGVSNYVLVVYRHAVATIVMTPFAVFLDKKVRPKMTLQIFIKLMVLSLLEPVIDQNFYFIGLRYTTATFAAAMCNILPAITFIMAWVLRLEKVKCKSIRSQAKIIGTAATVGGAMIMTLMKGPLLELFWTKAVSTTHQHQSAGGTSLSHSIKGALMITIGCFSWACFMVLQAITLKTYPAELSLTAWVCLLGTLEGTAVALVMERGNQAAWAVKWDMKLAASLYSGVVCSGLAYYIQGIVMKERGPVFVTAFSPLSMVFVAIMSSFILGEQLFLGRVIGATIIVVGLYLVVWGKSNDHISTTPITDEESGPNKQILNASCIGKENSNHEVITMDETVEGSEANMKK</sequence>
<keyword evidence="4 6" id="KW-1133">Transmembrane helix</keyword>
<protein>
    <recommendedName>
        <fullName evidence="6">WAT1-related protein</fullName>
    </recommendedName>
</protein>
<evidence type="ECO:0000256" key="1">
    <source>
        <dbReference type="ARBA" id="ARBA00004141"/>
    </source>
</evidence>
<comment type="subcellular location">
    <subcellularLocation>
        <location evidence="1 6">Membrane</location>
        <topology evidence="1 6">Multi-pass membrane protein</topology>
    </subcellularLocation>
</comment>
<feature type="transmembrane region" description="Helical" evidence="6">
    <location>
        <begin position="284"/>
        <end position="304"/>
    </location>
</feature>
<dbReference type="SUPFAM" id="SSF103481">
    <property type="entry name" value="Multidrug resistance efflux transporter EmrE"/>
    <property type="match status" value="2"/>
</dbReference>
<accession>A0A6P4AN17</accession>
<dbReference type="FunCoup" id="A0A6P4AN17">
    <property type="interactions" value="291"/>
</dbReference>
<feature type="transmembrane region" description="Helical" evidence="6">
    <location>
        <begin position="219"/>
        <end position="240"/>
    </location>
</feature>
<dbReference type="KEGG" id="zju:107432806"/>
<feature type="transmembrane region" description="Helical" evidence="6">
    <location>
        <begin position="104"/>
        <end position="125"/>
    </location>
</feature>
<dbReference type="InterPro" id="IPR030184">
    <property type="entry name" value="WAT1-related"/>
</dbReference>
<dbReference type="InterPro" id="IPR037185">
    <property type="entry name" value="EmrE-like"/>
</dbReference>
<feature type="transmembrane region" description="Helical" evidence="6">
    <location>
        <begin position="252"/>
        <end position="272"/>
    </location>
</feature>
<evidence type="ECO:0000313" key="9">
    <source>
        <dbReference type="RefSeq" id="XP_015899488.2"/>
    </source>
</evidence>
<dbReference type="PANTHER" id="PTHR31218">
    <property type="entry name" value="WAT1-RELATED PROTEIN"/>
    <property type="match status" value="1"/>
</dbReference>
<name>A0A6P4AN17_ZIZJJ</name>
<feature type="transmembrane region" description="Helical" evidence="6">
    <location>
        <begin position="12"/>
        <end position="31"/>
    </location>
</feature>
<dbReference type="AlphaFoldDB" id="A0A6P4AN17"/>
<comment type="similarity">
    <text evidence="2 6">Belongs to the drug/metabolite transporter (DMT) superfamily. Plant drug/metabolite exporter (P-DME) (TC 2.A.7.4) family.</text>
</comment>
<dbReference type="Proteomes" id="UP001652623">
    <property type="component" value="Chromosome 11"/>
</dbReference>
<proteinExistence type="inferred from homology"/>
<dbReference type="GeneID" id="107432806"/>
<feature type="transmembrane region" description="Helical" evidence="6">
    <location>
        <begin position="188"/>
        <end position="207"/>
    </location>
</feature>
<evidence type="ECO:0000313" key="8">
    <source>
        <dbReference type="Proteomes" id="UP001652623"/>
    </source>
</evidence>
<evidence type="ECO:0000259" key="7">
    <source>
        <dbReference type="Pfam" id="PF00892"/>
    </source>
</evidence>
<dbReference type="GO" id="GO:0016020">
    <property type="term" value="C:membrane"/>
    <property type="evidence" value="ECO:0007669"/>
    <property type="project" value="UniProtKB-SubCell"/>
</dbReference>
<evidence type="ECO:0000256" key="4">
    <source>
        <dbReference type="ARBA" id="ARBA00022989"/>
    </source>
</evidence>
<evidence type="ECO:0000256" key="2">
    <source>
        <dbReference type="ARBA" id="ARBA00007635"/>
    </source>
</evidence>
<evidence type="ECO:0000256" key="3">
    <source>
        <dbReference type="ARBA" id="ARBA00022692"/>
    </source>
</evidence>
<reference evidence="9" key="1">
    <citation type="submission" date="2025-08" db="UniProtKB">
        <authorList>
            <consortium name="RefSeq"/>
        </authorList>
    </citation>
    <scope>IDENTIFICATION</scope>
    <source>
        <tissue evidence="9">Seedling</tissue>
    </source>
</reference>
<dbReference type="GO" id="GO:0022857">
    <property type="term" value="F:transmembrane transporter activity"/>
    <property type="evidence" value="ECO:0007669"/>
    <property type="project" value="InterPro"/>
</dbReference>
<gene>
    <name evidence="9" type="primary">LOC107432806</name>
</gene>
<evidence type="ECO:0000256" key="5">
    <source>
        <dbReference type="ARBA" id="ARBA00023136"/>
    </source>
</evidence>
<feature type="transmembrane region" description="Helical" evidence="6">
    <location>
        <begin position="43"/>
        <end position="64"/>
    </location>
</feature>
<dbReference type="RefSeq" id="XP_015899488.2">
    <property type="nucleotide sequence ID" value="XM_016044002.4"/>
</dbReference>
<feature type="domain" description="EamA" evidence="7">
    <location>
        <begin position="18"/>
        <end position="154"/>
    </location>
</feature>
<feature type="domain" description="EamA" evidence="7">
    <location>
        <begin position="189"/>
        <end position="328"/>
    </location>
</feature>
<dbReference type="InterPro" id="IPR000620">
    <property type="entry name" value="EamA_dom"/>
</dbReference>
<keyword evidence="5 6" id="KW-0472">Membrane</keyword>
<keyword evidence="3 6" id="KW-0812">Transmembrane</keyword>
<feature type="transmembrane region" description="Helical" evidence="6">
    <location>
        <begin position="137"/>
        <end position="157"/>
    </location>
</feature>
<feature type="transmembrane region" description="Helical" evidence="6">
    <location>
        <begin position="310"/>
        <end position="328"/>
    </location>
</feature>
<dbReference type="Pfam" id="PF00892">
    <property type="entry name" value="EamA"/>
    <property type="match status" value="2"/>
</dbReference>
<keyword evidence="8" id="KW-1185">Reference proteome</keyword>
<evidence type="ECO:0000256" key="6">
    <source>
        <dbReference type="RuleBase" id="RU363077"/>
    </source>
</evidence>
<dbReference type="InParanoid" id="A0A6P4AN17"/>